<protein>
    <submittedName>
        <fullName evidence="2">Uncharacterized protein</fullName>
    </submittedName>
</protein>
<dbReference type="AlphaFoldDB" id="A0AAD1QZD1"/>
<keyword evidence="3" id="KW-1185">Reference proteome</keyword>
<name>A0AAD1QZD1_PELCU</name>
<feature type="compositionally biased region" description="Basic and acidic residues" evidence="1">
    <location>
        <begin position="1"/>
        <end position="10"/>
    </location>
</feature>
<sequence length="207" mass="22785">MVRAGCKEQCQESSQENPQIGNCVSEAKGQRQEMWPGSNQTSEATKFYRESGTRNQRSRMRNKNQEPGFQDWYKHQYNKALTKCSTSVFIGRTHHMTGPHSPAVIIKEGMGTGHHVEYFTDTPLSLQAYLPLPSVFCVIWLRQSSAAQAKPGATHQSKSCRRSGKSVTEQSHGSKGALDLRGLPQEHQGCPGKGTVSAGGAFYTVSP</sequence>
<feature type="region of interest" description="Disordered" evidence="1">
    <location>
        <begin position="1"/>
        <end position="64"/>
    </location>
</feature>
<feature type="compositionally biased region" description="Polar residues" evidence="1">
    <location>
        <begin position="11"/>
        <end position="22"/>
    </location>
</feature>
<evidence type="ECO:0000313" key="3">
    <source>
        <dbReference type="Proteomes" id="UP001295444"/>
    </source>
</evidence>
<dbReference type="Proteomes" id="UP001295444">
    <property type="component" value="Chromosome 01"/>
</dbReference>
<feature type="region of interest" description="Disordered" evidence="1">
    <location>
        <begin position="148"/>
        <end position="207"/>
    </location>
</feature>
<proteinExistence type="predicted"/>
<accession>A0AAD1QZD1</accession>
<reference evidence="2" key="1">
    <citation type="submission" date="2022-03" db="EMBL/GenBank/DDBJ databases">
        <authorList>
            <person name="Alioto T."/>
            <person name="Alioto T."/>
            <person name="Gomez Garrido J."/>
        </authorList>
    </citation>
    <scope>NUCLEOTIDE SEQUENCE</scope>
</reference>
<evidence type="ECO:0000256" key="1">
    <source>
        <dbReference type="SAM" id="MobiDB-lite"/>
    </source>
</evidence>
<organism evidence="2 3">
    <name type="scientific">Pelobates cultripes</name>
    <name type="common">Western spadefoot toad</name>
    <dbReference type="NCBI Taxonomy" id="61616"/>
    <lineage>
        <taxon>Eukaryota</taxon>
        <taxon>Metazoa</taxon>
        <taxon>Chordata</taxon>
        <taxon>Craniata</taxon>
        <taxon>Vertebrata</taxon>
        <taxon>Euteleostomi</taxon>
        <taxon>Amphibia</taxon>
        <taxon>Batrachia</taxon>
        <taxon>Anura</taxon>
        <taxon>Pelobatoidea</taxon>
        <taxon>Pelobatidae</taxon>
        <taxon>Pelobates</taxon>
    </lineage>
</organism>
<dbReference type="EMBL" id="OW240912">
    <property type="protein sequence ID" value="CAH2220769.1"/>
    <property type="molecule type" value="Genomic_DNA"/>
</dbReference>
<gene>
    <name evidence="2" type="ORF">PECUL_23A045661</name>
</gene>
<evidence type="ECO:0000313" key="2">
    <source>
        <dbReference type="EMBL" id="CAH2220769.1"/>
    </source>
</evidence>